<dbReference type="Gene3D" id="1.25.40.10">
    <property type="entry name" value="Tetratricopeptide repeat domain"/>
    <property type="match status" value="1"/>
</dbReference>
<evidence type="ECO:0000256" key="2">
    <source>
        <dbReference type="SAM" id="Phobius"/>
    </source>
</evidence>
<feature type="repeat" description="TPR" evidence="1">
    <location>
        <begin position="33"/>
        <end position="66"/>
    </location>
</feature>
<evidence type="ECO:0000256" key="3">
    <source>
        <dbReference type="SAM" id="SignalP"/>
    </source>
</evidence>
<dbReference type="Proteomes" id="UP000075260">
    <property type="component" value="Unassembled WGS sequence"/>
</dbReference>
<dbReference type="OrthoDB" id="5505673at2"/>
<proteinExistence type="predicted"/>
<gene>
    <name evidence="4" type="ORF">BE15_01700</name>
</gene>
<reference evidence="4 5" key="1">
    <citation type="submission" date="2014-02" db="EMBL/GenBank/DDBJ databases">
        <title>The small core and large imbalanced accessory genome model reveals a collaborative survival strategy of Sorangium cellulosum strains in nature.</title>
        <authorList>
            <person name="Han K."/>
            <person name="Peng R."/>
            <person name="Blom J."/>
            <person name="Li Y.-Z."/>
        </authorList>
    </citation>
    <scope>NUCLEOTIDE SEQUENCE [LARGE SCALE GENOMIC DNA]</scope>
    <source>
        <strain evidence="4 5">So0008-312</strain>
    </source>
</reference>
<keyword evidence="2" id="KW-0812">Transmembrane</keyword>
<keyword evidence="2" id="KW-1133">Transmembrane helix</keyword>
<feature type="chain" id="PRO_5007567701" evidence="3">
    <location>
        <begin position="27"/>
        <end position="343"/>
    </location>
</feature>
<dbReference type="EMBL" id="JEMA01000062">
    <property type="protein sequence ID" value="KYF74629.1"/>
    <property type="molecule type" value="Genomic_DNA"/>
</dbReference>
<comment type="caution">
    <text evidence="4">The sequence shown here is derived from an EMBL/GenBank/DDBJ whole genome shotgun (WGS) entry which is preliminary data.</text>
</comment>
<feature type="transmembrane region" description="Helical" evidence="2">
    <location>
        <begin position="281"/>
        <end position="302"/>
    </location>
</feature>
<dbReference type="PROSITE" id="PS50005">
    <property type="entry name" value="TPR"/>
    <property type="match status" value="1"/>
</dbReference>
<evidence type="ECO:0000313" key="5">
    <source>
        <dbReference type="Proteomes" id="UP000075260"/>
    </source>
</evidence>
<name>A0A150R324_SORCE</name>
<sequence length="343" mass="35052">MRFFERRLLTLCTAALLAAAPAPALAAGAEEDAKTLFARGRELRGAGQCEQAIIAFRSALEIYPEGLGALRNIAECEEALGLYASARRDWWDLRRAALQSTEAKYAGWSEDAELRYRALGSKVGTLALKVQGAEGRQVRVALDGKPLDPRLLGIDLERDLGVHTIELFYGGAAPLTERVELTPGARRVVALTVPPPIAARDAPAAPSAPAPAPSSSGARTGGYIALGVGGAGAIATVVALAVRAGAVSAVEEGCSPAGDGAYVCPPSLQGDYDTGRTASTLAGVFAGVGLVGIGAGVTLLLLSPPSPASAAQGAPAARGALRSAELSLAPWPGGLGSRLRVRF</sequence>
<protein>
    <submittedName>
        <fullName evidence="4">Uncharacterized protein</fullName>
    </submittedName>
</protein>
<dbReference type="RefSeq" id="WP_061605310.1">
    <property type="nucleotide sequence ID" value="NZ_JEMA01000062.1"/>
</dbReference>
<feature type="signal peptide" evidence="3">
    <location>
        <begin position="1"/>
        <end position="26"/>
    </location>
</feature>
<keyword evidence="1" id="KW-0802">TPR repeat</keyword>
<dbReference type="InterPro" id="IPR019734">
    <property type="entry name" value="TPR_rpt"/>
</dbReference>
<accession>A0A150R324</accession>
<dbReference type="AlphaFoldDB" id="A0A150R324"/>
<dbReference type="InterPro" id="IPR011990">
    <property type="entry name" value="TPR-like_helical_dom_sf"/>
</dbReference>
<keyword evidence="3" id="KW-0732">Signal</keyword>
<keyword evidence="2" id="KW-0472">Membrane</keyword>
<dbReference type="SUPFAM" id="SSF48452">
    <property type="entry name" value="TPR-like"/>
    <property type="match status" value="1"/>
</dbReference>
<organism evidence="4 5">
    <name type="scientific">Sorangium cellulosum</name>
    <name type="common">Polyangium cellulosum</name>
    <dbReference type="NCBI Taxonomy" id="56"/>
    <lineage>
        <taxon>Bacteria</taxon>
        <taxon>Pseudomonadati</taxon>
        <taxon>Myxococcota</taxon>
        <taxon>Polyangia</taxon>
        <taxon>Polyangiales</taxon>
        <taxon>Polyangiaceae</taxon>
        <taxon>Sorangium</taxon>
    </lineage>
</organism>
<evidence type="ECO:0000313" key="4">
    <source>
        <dbReference type="EMBL" id="KYF74629.1"/>
    </source>
</evidence>
<evidence type="ECO:0000256" key="1">
    <source>
        <dbReference type="PROSITE-ProRule" id="PRU00339"/>
    </source>
</evidence>